<evidence type="ECO:0000259" key="1">
    <source>
        <dbReference type="Pfam" id="PF10592"/>
    </source>
</evidence>
<dbReference type="Pfam" id="PF10592">
    <property type="entry name" value="AIPR"/>
    <property type="match status" value="1"/>
</dbReference>
<gene>
    <name evidence="2" type="ORF">GRI99_07860</name>
</gene>
<evidence type="ECO:0000313" key="2">
    <source>
        <dbReference type="EMBL" id="MXO71557.1"/>
    </source>
</evidence>
<dbReference type="Proteomes" id="UP000466966">
    <property type="component" value="Unassembled WGS sequence"/>
</dbReference>
<comment type="caution">
    <text evidence="2">The sequence shown here is derived from an EMBL/GenBank/DDBJ whole genome shotgun (WGS) entry which is preliminary data.</text>
</comment>
<feature type="domain" description="Abortive phage infection protein C-terminal" evidence="1">
    <location>
        <begin position="240"/>
        <end position="489"/>
    </location>
</feature>
<accession>A0A844YZP7</accession>
<dbReference type="EMBL" id="WTYV01000002">
    <property type="protein sequence ID" value="MXO71557.1"/>
    <property type="molecule type" value="Genomic_DNA"/>
</dbReference>
<name>A0A844YZP7_9SPHN</name>
<proteinExistence type="predicted"/>
<dbReference type="AlphaFoldDB" id="A0A844YZP7"/>
<reference evidence="2 3" key="1">
    <citation type="submission" date="2019-12" db="EMBL/GenBank/DDBJ databases">
        <title>Genomic-based taxomic classification of the family Erythrobacteraceae.</title>
        <authorList>
            <person name="Xu L."/>
        </authorList>
    </citation>
    <scope>NUCLEOTIDE SEQUENCE [LARGE SCALE GENOMIC DNA]</scope>
    <source>
        <strain evidence="2 3">M0322</strain>
    </source>
</reference>
<protein>
    <submittedName>
        <fullName evidence="2">Abortive phage infection protein</fullName>
    </submittedName>
</protein>
<dbReference type="InterPro" id="IPR018891">
    <property type="entry name" value="AIPR_C"/>
</dbReference>
<keyword evidence="3" id="KW-1185">Reference proteome</keyword>
<evidence type="ECO:0000313" key="3">
    <source>
        <dbReference type="Proteomes" id="UP000466966"/>
    </source>
</evidence>
<organism evidence="2 3">
    <name type="scientific">Alteraurantiacibacter buctensis</name>
    <dbReference type="NCBI Taxonomy" id="1503981"/>
    <lineage>
        <taxon>Bacteria</taxon>
        <taxon>Pseudomonadati</taxon>
        <taxon>Pseudomonadota</taxon>
        <taxon>Alphaproteobacteria</taxon>
        <taxon>Sphingomonadales</taxon>
        <taxon>Erythrobacteraceae</taxon>
        <taxon>Alteraurantiacibacter</taxon>
    </lineage>
</organism>
<sequence>MTISRLEWDIVDSRVKAIEERRSTPNKSWAFLWLILDQFFPSSEEDRIETITDGKNDRGVDAIHIIEKEDSAEVYIFQAKYRDTHSSSKRTINDNEALKICAFLNDLFDRSADLAAGANFLTSQKIRQIWSLHEKGLFCRYKIVFCSNDEGLSSSATSILDGYCDRHEQISYIHYGAEQLVADLGAGQKRSEKGQLQVLGKELFERTDGNVRGVIASVDPYSFIEMIASSDKKSVKRYLFDDNLRIFLGQSGGYNADIIATATSSKSYLFWYLNNGITIICNSYTYNKGHANPVINLEDFQIVNGAQTSHSLMEAYRFDPESLQNVVLLVRIYATSEKDIVESVAVATNSQAKIQNRDLRSNTEVLKKLELALSDHGLFFERKRNMHADKAADSRVDALKLGQMILSYYLNEPERARSESDSIFGIRFNQIFHESYDISQLVRLINLYQKIEELRDRYSADFSGHIESGGSYQYLIYGHWFVLFTIKMLLAKRGLPIPDRDAMQPLIDEAVEVVSKACSQQKSVAHYQMFRSPKTKHKILDELSGKQMELFTILAAD</sequence>
<dbReference type="OrthoDB" id="9806213at2"/>